<dbReference type="Pfam" id="PF14226">
    <property type="entry name" value="DIOX_N"/>
    <property type="match status" value="1"/>
</dbReference>
<name>A0A194X424_MOLSC</name>
<keyword evidence="2 5" id="KW-0479">Metal-binding</keyword>
<dbReference type="PROSITE" id="PS51471">
    <property type="entry name" value="FE2OG_OXY"/>
    <property type="match status" value="1"/>
</dbReference>
<dbReference type="InterPro" id="IPR044861">
    <property type="entry name" value="IPNS-like_FE2OG_OXY"/>
</dbReference>
<sequence length="367" mass="42406">MSTTVTETVREEPQYEYYYCDHSWNNKREILRGEKAVETFDEIPLIDVERIFSEKYEERLQLATEVADVCKTVGFMYIKNHGISQELIDDVFKLSRTYHDQPLEKKKEEYVYKSETLRGYDIHYTKTPSGPAVKKESFMYSYNPDNDPQLPNLTPEQREQCIGLHNMWPDHIPGFEPRLVEYFAELLKLSRRLMRTFALGLGAEETYFDSIVTAPYVSIILQHYPPRALGAADLDGLGAHSDFETFTILNQDMVGGLEILNKNGFYIPAKPIRGTFVVNIGDFLQRISNDIFVSTVHRVRNTSGLERYSIPFFLSFNVDAEVSVLPTCVSESNPARYGPRNLHEYTARRRQLQKEAHEKGELEDSLV</sequence>
<evidence type="ECO:0000256" key="3">
    <source>
        <dbReference type="ARBA" id="ARBA00023002"/>
    </source>
</evidence>
<dbReference type="KEGG" id="psco:LY89DRAFT_735975"/>
<gene>
    <name evidence="7" type="ORF">LY89DRAFT_735975</name>
</gene>
<dbReference type="PANTHER" id="PTHR10209">
    <property type="entry name" value="OXIDOREDUCTASE, 2OG-FE II OXYGENASE FAMILY PROTEIN"/>
    <property type="match status" value="1"/>
</dbReference>
<dbReference type="InterPro" id="IPR026992">
    <property type="entry name" value="DIOX_N"/>
</dbReference>
<keyword evidence="3 5" id="KW-0560">Oxidoreductase</keyword>
<dbReference type="Gene3D" id="2.60.120.330">
    <property type="entry name" value="B-lactam Antibiotic, Isopenicillin N Synthase, Chain"/>
    <property type="match status" value="1"/>
</dbReference>
<keyword evidence="8" id="KW-1185">Reference proteome</keyword>
<dbReference type="GeneID" id="28829796"/>
<dbReference type="InParanoid" id="A0A194X424"/>
<dbReference type="PRINTS" id="PR00682">
    <property type="entry name" value="IPNSYNTHASE"/>
</dbReference>
<dbReference type="EMBL" id="KQ947419">
    <property type="protein sequence ID" value="KUJ14916.1"/>
    <property type="molecule type" value="Genomic_DNA"/>
</dbReference>
<dbReference type="GO" id="GO:0046872">
    <property type="term" value="F:metal ion binding"/>
    <property type="evidence" value="ECO:0007669"/>
    <property type="project" value="UniProtKB-KW"/>
</dbReference>
<evidence type="ECO:0000313" key="8">
    <source>
        <dbReference type="Proteomes" id="UP000070700"/>
    </source>
</evidence>
<feature type="domain" description="Fe2OG dioxygenase" evidence="6">
    <location>
        <begin position="215"/>
        <end position="316"/>
    </location>
</feature>
<proteinExistence type="inferred from homology"/>
<evidence type="ECO:0000259" key="6">
    <source>
        <dbReference type="PROSITE" id="PS51471"/>
    </source>
</evidence>
<evidence type="ECO:0000313" key="7">
    <source>
        <dbReference type="EMBL" id="KUJ14916.1"/>
    </source>
</evidence>
<dbReference type="Pfam" id="PF03171">
    <property type="entry name" value="2OG-FeII_Oxy"/>
    <property type="match status" value="1"/>
</dbReference>
<dbReference type="InterPro" id="IPR005123">
    <property type="entry name" value="Oxoglu/Fe-dep_dioxygenase_dom"/>
</dbReference>
<dbReference type="PANTHER" id="PTHR10209:SF881">
    <property type="entry name" value="FI07970P-RELATED"/>
    <property type="match status" value="1"/>
</dbReference>
<evidence type="ECO:0000256" key="1">
    <source>
        <dbReference type="ARBA" id="ARBA00008056"/>
    </source>
</evidence>
<dbReference type="SUPFAM" id="SSF51197">
    <property type="entry name" value="Clavaminate synthase-like"/>
    <property type="match status" value="1"/>
</dbReference>
<dbReference type="InterPro" id="IPR027443">
    <property type="entry name" value="IPNS-like_sf"/>
</dbReference>
<keyword evidence="4 5" id="KW-0408">Iron</keyword>
<evidence type="ECO:0000256" key="4">
    <source>
        <dbReference type="ARBA" id="ARBA00023004"/>
    </source>
</evidence>
<organism evidence="7 8">
    <name type="scientific">Mollisia scopiformis</name>
    <name type="common">Conifer needle endophyte fungus</name>
    <name type="synonym">Phialocephala scopiformis</name>
    <dbReference type="NCBI Taxonomy" id="149040"/>
    <lineage>
        <taxon>Eukaryota</taxon>
        <taxon>Fungi</taxon>
        <taxon>Dikarya</taxon>
        <taxon>Ascomycota</taxon>
        <taxon>Pezizomycotina</taxon>
        <taxon>Leotiomycetes</taxon>
        <taxon>Helotiales</taxon>
        <taxon>Mollisiaceae</taxon>
        <taxon>Mollisia</taxon>
    </lineage>
</organism>
<dbReference type="Proteomes" id="UP000070700">
    <property type="component" value="Unassembled WGS sequence"/>
</dbReference>
<dbReference type="GO" id="GO:0016491">
    <property type="term" value="F:oxidoreductase activity"/>
    <property type="evidence" value="ECO:0007669"/>
    <property type="project" value="UniProtKB-KW"/>
</dbReference>
<accession>A0A194X424</accession>
<evidence type="ECO:0000256" key="5">
    <source>
        <dbReference type="RuleBase" id="RU003682"/>
    </source>
</evidence>
<reference evidence="7 8" key="1">
    <citation type="submission" date="2015-10" db="EMBL/GenBank/DDBJ databases">
        <title>Full genome of DAOMC 229536 Phialocephala scopiformis, a fungal endophyte of spruce producing the potent anti-insectan compound rugulosin.</title>
        <authorList>
            <consortium name="DOE Joint Genome Institute"/>
            <person name="Walker A.K."/>
            <person name="Frasz S.L."/>
            <person name="Seifert K.A."/>
            <person name="Miller J.D."/>
            <person name="Mondo S.J."/>
            <person name="Labutti K."/>
            <person name="Lipzen A."/>
            <person name="Dockter R."/>
            <person name="Kennedy M."/>
            <person name="Grigoriev I.V."/>
            <person name="Spatafora J.W."/>
        </authorList>
    </citation>
    <scope>NUCLEOTIDE SEQUENCE [LARGE SCALE GENOMIC DNA]</scope>
    <source>
        <strain evidence="7 8">CBS 120377</strain>
    </source>
</reference>
<dbReference type="GO" id="GO:0044283">
    <property type="term" value="P:small molecule biosynthetic process"/>
    <property type="evidence" value="ECO:0007669"/>
    <property type="project" value="UniProtKB-ARBA"/>
</dbReference>
<dbReference type="AlphaFoldDB" id="A0A194X424"/>
<evidence type="ECO:0000256" key="2">
    <source>
        <dbReference type="ARBA" id="ARBA00022723"/>
    </source>
</evidence>
<protein>
    <submittedName>
        <fullName evidence="7">Putative gibberellin 3-beta hydroxylase</fullName>
    </submittedName>
</protein>
<dbReference type="RefSeq" id="XP_018069271.1">
    <property type="nucleotide sequence ID" value="XM_018220070.1"/>
</dbReference>
<comment type="similarity">
    <text evidence="1 5">Belongs to the iron/ascorbate-dependent oxidoreductase family.</text>
</comment>
<dbReference type="OrthoDB" id="288590at2759"/>
<dbReference type="STRING" id="149040.A0A194X424"/>